<feature type="compositionally biased region" description="Basic residues" evidence="1">
    <location>
        <begin position="576"/>
        <end position="586"/>
    </location>
</feature>
<comment type="caution">
    <text evidence="3">The sequence shown here is derived from an EMBL/GenBank/DDBJ whole genome shotgun (WGS) entry which is preliminary data.</text>
</comment>
<keyword evidence="4" id="KW-1185">Reference proteome</keyword>
<dbReference type="OrthoDB" id="10413477at2759"/>
<evidence type="ECO:0000313" key="3">
    <source>
        <dbReference type="EMBL" id="KNE91867.1"/>
    </source>
</evidence>
<feature type="region of interest" description="Disordered" evidence="1">
    <location>
        <begin position="569"/>
        <end position="612"/>
    </location>
</feature>
<protein>
    <submittedName>
        <fullName evidence="3">Uncharacterized protein</fullName>
    </submittedName>
</protein>
<evidence type="ECO:0000256" key="1">
    <source>
        <dbReference type="SAM" id="MobiDB-lite"/>
    </source>
</evidence>
<reference evidence="4" key="1">
    <citation type="submission" date="2014-03" db="EMBL/GenBank/DDBJ databases">
        <title>The Genome Sequence of Puccinia striiformis f. sp. tritici PST-78.</title>
        <authorList>
            <consortium name="The Broad Institute Genome Sequencing Platform"/>
            <person name="Cuomo C."/>
            <person name="Hulbert S."/>
            <person name="Chen X."/>
            <person name="Walker B."/>
            <person name="Young S.K."/>
            <person name="Zeng Q."/>
            <person name="Gargeya S."/>
            <person name="Fitzgerald M."/>
            <person name="Haas B."/>
            <person name="Abouelleil A."/>
            <person name="Alvarado L."/>
            <person name="Arachchi H.M."/>
            <person name="Berlin A.M."/>
            <person name="Chapman S.B."/>
            <person name="Goldberg J."/>
            <person name="Griggs A."/>
            <person name="Gujja S."/>
            <person name="Hansen M."/>
            <person name="Howarth C."/>
            <person name="Imamovic A."/>
            <person name="Larimer J."/>
            <person name="McCowan C."/>
            <person name="Montmayeur A."/>
            <person name="Murphy C."/>
            <person name="Neiman D."/>
            <person name="Pearson M."/>
            <person name="Priest M."/>
            <person name="Roberts A."/>
            <person name="Saif S."/>
            <person name="Shea T."/>
            <person name="Sisk P."/>
            <person name="Sykes S."/>
            <person name="Wortman J."/>
            <person name="Nusbaum C."/>
            <person name="Birren B."/>
        </authorList>
    </citation>
    <scope>NUCLEOTIDE SEQUENCE [LARGE SCALE GENOMIC DNA]</scope>
    <source>
        <strain evidence="4">race PST-78</strain>
    </source>
</reference>
<keyword evidence="2" id="KW-0472">Membrane</keyword>
<dbReference type="AlphaFoldDB" id="A0A0L0UXU2"/>
<dbReference type="EMBL" id="AJIL01000185">
    <property type="protein sequence ID" value="KNE91867.1"/>
    <property type="molecule type" value="Genomic_DNA"/>
</dbReference>
<feature type="region of interest" description="Disordered" evidence="1">
    <location>
        <begin position="239"/>
        <end position="319"/>
    </location>
</feature>
<dbReference type="Proteomes" id="UP000054564">
    <property type="component" value="Unassembled WGS sequence"/>
</dbReference>
<keyword evidence="2" id="KW-1133">Transmembrane helix</keyword>
<feature type="compositionally biased region" description="Polar residues" evidence="1">
    <location>
        <begin position="285"/>
        <end position="297"/>
    </location>
</feature>
<feature type="compositionally biased region" description="Polar residues" evidence="1">
    <location>
        <begin position="347"/>
        <end position="356"/>
    </location>
</feature>
<sequence>MLPMLEFARAQPLSSAPTYPSIYVSVRIHQRHVSDLLPIYLSDVTYLKSTYLLIINRSGFLRSSKNFNIIFLYLTLLAFANVGLGSILDLDQLPTFLQPISISISSGLRSFPWCAKINKNISSTLKMQPEGSITVCESRIRHLEDVVHLLLARTSSQRFLPVSMVPLAGSFRYSINRGLIPILSRATAESLTPGWRNEKSNGTKSCICSNCSSTPAVTNRSSIIFSKFSSRSASSTATLQSHAPSLLPSSHRPVLPKPNFNPINLKDTEQQHMTSYNSSIPSSSPAQNPVLQTSHAPTTGPRRSCSLPASESRRSTAKPPSTLIYLSSLNQPQSALSLDHLMDSKAQLTSSLSDATEPQPPPSDTGFSALEHQLFSLTNRSPPSATATTKSTSSLLDATNPPPPPSDTGFSASEHQPFSLNDRSPPSATATIDHSIHKTDCSSPPSRTSAPPLAPMRGNPTEVSAIVIVDTLFTHSAPSPVHSTRPLPAPSTCSLPIDPATKAYPHEFDVAEMGAITIREYSDTSTDFLGSITIVEHNSTSLAPNLAPDFSQSALDHYNEIDNYLELANADETERKQKKKKKKKKKADPTSTLDNPVSDPTSTPENPVLFYV</sequence>
<feature type="compositionally biased region" description="Low complexity" evidence="1">
    <location>
        <begin position="381"/>
        <end position="399"/>
    </location>
</feature>
<feature type="compositionally biased region" description="Polar residues" evidence="1">
    <location>
        <begin position="589"/>
        <end position="605"/>
    </location>
</feature>
<feature type="compositionally biased region" description="Polar residues" evidence="1">
    <location>
        <begin position="408"/>
        <end position="432"/>
    </location>
</feature>
<proteinExistence type="predicted"/>
<feature type="region of interest" description="Disordered" evidence="1">
    <location>
        <begin position="347"/>
        <end position="458"/>
    </location>
</feature>
<evidence type="ECO:0000313" key="4">
    <source>
        <dbReference type="Proteomes" id="UP000054564"/>
    </source>
</evidence>
<evidence type="ECO:0000256" key="2">
    <source>
        <dbReference type="SAM" id="Phobius"/>
    </source>
</evidence>
<feature type="compositionally biased region" description="Low complexity" evidence="1">
    <location>
        <begin position="275"/>
        <end position="284"/>
    </location>
</feature>
<feature type="transmembrane region" description="Helical" evidence="2">
    <location>
        <begin position="67"/>
        <end position="88"/>
    </location>
</feature>
<gene>
    <name evidence="3" type="ORF">PSTG_14721</name>
</gene>
<keyword evidence="2" id="KW-0812">Transmembrane</keyword>
<organism evidence="3 4">
    <name type="scientific">Puccinia striiformis f. sp. tritici PST-78</name>
    <dbReference type="NCBI Taxonomy" id="1165861"/>
    <lineage>
        <taxon>Eukaryota</taxon>
        <taxon>Fungi</taxon>
        <taxon>Dikarya</taxon>
        <taxon>Basidiomycota</taxon>
        <taxon>Pucciniomycotina</taxon>
        <taxon>Pucciniomycetes</taxon>
        <taxon>Pucciniales</taxon>
        <taxon>Pucciniaceae</taxon>
        <taxon>Puccinia</taxon>
    </lineage>
</organism>
<accession>A0A0L0UXU2</accession>
<name>A0A0L0UXU2_9BASI</name>